<dbReference type="EMBL" id="UYYB01028041">
    <property type="protein sequence ID" value="VDM72946.1"/>
    <property type="molecule type" value="Genomic_DNA"/>
</dbReference>
<proteinExistence type="predicted"/>
<gene>
    <name evidence="2" type="ORF">SVUK_LOCUS7944</name>
</gene>
<evidence type="ECO:0000313" key="3">
    <source>
        <dbReference type="Proteomes" id="UP000270094"/>
    </source>
</evidence>
<name>A0A3P7ISA8_STRVU</name>
<organism evidence="2 3">
    <name type="scientific">Strongylus vulgaris</name>
    <name type="common">Blood worm</name>
    <dbReference type="NCBI Taxonomy" id="40348"/>
    <lineage>
        <taxon>Eukaryota</taxon>
        <taxon>Metazoa</taxon>
        <taxon>Ecdysozoa</taxon>
        <taxon>Nematoda</taxon>
        <taxon>Chromadorea</taxon>
        <taxon>Rhabditida</taxon>
        <taxon>Rhabditina</taxon>
        <taxon>Rhabditomorpha</taxon>
        <taxon>Strongyloidea</taxon>
        <taxon>Strongylidae</taxon>
        <taxon>Strongylus</taxon>
    </lineage>
</organism>
<evidence type="ECO:0000313" key="2">
    <source>
        <dbReference type="EMBL" id="VDM72946.1"/>
    </source>
</evidence>
<keyword evidence="3" id="KW-1185">Reference proteome</keyword>
<reference evidence="2 3" key="1">
    <citation type="submission" date="2018-11" db="EMBL/GenBank/DDBJ databases">
        <authorList>
            <consortium name="Pathogen Informatics"/>
        </authorList>
    </citation>
    <scope>NUCLEOTIDE SEQUENCE [LARGE SCALE GENOMIC DNA]</scope>
</reference>
<dbReference type="AlphaFoldDB" id="A0A3P7ISA8"/>
<accession>A0A3P7ISA8</accession>
<dbReference type="Proteomes" id="UP000270094">
    <property type="component" value="Unassembled WGS sequence"/>
</dbReference>
<feature type="region of interest" description="Disordered" evidence="1">
    <location>
        <begin position="1"/>
        <end position="60"/>
    </location>
</feature>
<dbReference type="OrthoDB" id="5870197at2759"/>
<sequence>MENNEQSRSDPTAMDEFLPPDSLSPSAAALSAPEHPLRDLAENTTSDGQDIFGNTHPTSFGYDLSIDETSLLYH</sequence>
<protein>
    <submittedName>
        <fullName evidence="2">Uncharacterized protein</fullName>
    </submittedName>
</protein>
<evidence type="ECO:0000256" key="1">
    <source>
        <dbReference type="SAM" id="MobiDB-lite"/>
    </source>
</evidence>
<feature type="compositionally biased region" description="Low complexity" evidence="1">
    <location>
        <begin position="19"/>
        <end position="33"/>
    </location>
</feature>